<dbReference type="EMBL" id="JAYWIO010000006">
    <property type="protein sequence ID" value="KAK7257694.1"/>
    <property type="molecule type" value="Genomic_DNA"/>
</dbReference>
<keyword evidence="1" id="KW-0547">Nucleotide-binding</keyword>
<dbReference type="InterPro" id="IPR012971">
    <property type="entry name" value="NOG2_N_dom"/>
</dbReference>
<name>A0AAN9HXT7_CROPI</name>
<evidence type="ECO:0000313" key="5">
    <source>
        <dbReference type="Proteomes" id="UP001372338"/>
    </source>
</evidence>
<reference evidence="4 5" key="1">
    <citation type="submission" date="2024-01" db="EMBL/GenBank/DDBJ databases">
        <title>The genomes of 5 underutilized Papilionoideae crops provide insights into root nodulation and disease resistanc.</title>
        <authorList>
            <person name="Yuan L."/>
        </authorList>
    </citation>
    <scope>NUCLEOTIDE SEQUENCE [LARGE SCALE GENOMIC DNA]</scope>
    <source>
        <strain evidence="4">ZHUSHIDOU_FW_LH</strain>
        <tissue evidence="4">Leaf</tissue>
    </source>
</reference>
<accession>A0AAN9HXT7</accession>
<dbReference type="GO" id="GO:0005730">
    <property type="term" value="C:nucleolus"/>
    <property type="evidence" value="ECO:0007669"/>
    <property type="project" value="TreeGrafter"/>
</dbReference>
<keyword evidence="5" id="KW-1185">Reference proteome</keyword>
<protein>
    <recommendedName>
        <fullName evidence="3">Nucleolar GTP-binding protein 2 N-terminal domain-containing protein</fullName>
    </recommendedName>
</protein>
<sequence>MTEKGVNESGEAERINPLWEFCRLPPEHHRPRVRMANPRGWTESDLASTRIRTVGTWSRSTRTRVVNVNPRERERKLEPSRVEPKSHLKDKKLLRHPHRKQTRIRLLDTEPFSAVFGPKAKRKRPNLLPLHCDSLSKNAEASLQNHAPPSVSSEANEGEGIRDLLFDKGQAKRTCGIVVSSTESNSSDVVQGGESDLVTAAKIVLHDWPRGRIPFFIPLPCQDNCNESE</sequence>
<evidence type="ECO:0000256" key="1">
    <source>
        <dbReference type="ARBA" id="ARBA00022741"/>
    </source>
</evidence>
<feature type="domain" description="Nucleolar GTP-binding protein 2 N-terminal" evidence="3">
    <location>
        <begin position="93"/>
        <end position="143"/>
    </location>
</feature>
<evidence type="ECO:0000313" key="4">
    <source>
        <dbReference type="EMBL" id="KAK7257694.1"/>
    </source>
</evidence>
<dbReference type="PANTHER" id="PTHR11089">
    <property type="entry name" value="GTP-BINDING PROTEIN-RELATED"/>
    <property type="match status" value="1"/>
</dbReference>
<dbReference type="AlphaFoldDB" id="A0AAN9HXT7"/>
<keyword evidence="2" id="KW-0342">GTP-binding</keyword>
<organism evidence="4 5">
    <name type="scientific">Crotalaria pallida</name>
    <name type="common">Smooth rattlebox</name>
    <name type="synonym">Crotalaria striata</name>
    <dbReference type="NCBI Taxonomy" id="3830"/>
    <lineage>
        <taxon>Eukaryota</taxon>
        <taxon>Viridiplantae</taxon>
        <taxon>Streptophyta</taxon>
        <taxon>Embryophyta</taxon>
        <taxon>Tracheophyta</taxon>
        <taxon>Spermatophyta</taxon>
        <taxon>Magnoliopsida</taxon>
        <taxon>eudicotyledons</taxon>
        <taxon>Gunneridae</taxon>
        <taxon>Pentapetalae</taxon>
        <taxon>rosids</taxon>
        <taxon>fabids</taxon>
        <taxon>Fabales</taxon>
        <taxon>Fabaceae</taxon>
        <taxon>Papilionoideae</taxon>
        <taxon>50 kb inversion clade</taxon>
        <taxon>genistoids sensu lato</taxon>
        <taxon>core genistoids</taxon>
        <taxon>Crotalarieae</taxon>
        <taxon>Crotalaria</taxon>
    </lineage>
</organism>
<proteinExistence type="predicted"/>
<dbReference type="InterPro" id="IPR050755">
    <property type="entry name" value="TRAFAC_YlqF/YawG_RiboMat"/>
</dbReference>
<dbReference type="Proteomes" id="UP001372338">
    <property type="component" value="Unassembled WGS sequence"/>
</dbReference>
<dbReference type="GO" id="GO:0005525">
    <property type="term" value="F:GTP binding"/>
    <property type="evidence" value="ECO:0007669"/>
    <property type="project" value="UniProtKB-KW"/>
</dbReference>
<evidence type="ECO:0000256" key="2">
    <source>
        <dbReference type="ARBA" id="ARBA00023134"/>
    </source>
</evidence>
<gene>
    <name evidence="4" type="ORF">RIF29_31853</name>
</gene>
<dbReference type="PANTHER" id="PTHR11089:SF9">
    <property type="entry name" value="NUCLEOLAR GTP-BINDING PROTEIN 2"/>
    <property type="match status" value="1"/>
</dbReference>
<dbReference type="Pfam" id="PF08153">
    <property type="entry name" value="NGP1NT"/>
    <property type="match status" value="1"/>
</dbReference>
<comment type="caution">
    <text evidence="4">The sequence shown here is derived from an EMBL/GenBank/DDBJ whole genome shotgun (WGS) entry which is preliminary data.</text>
</comment>
<evidence type="ECO:0000259" key="3">
    <source>
        <dbReference type="Pfam" id="PF08153"/>
    </source>
</evidence>